<keyword evidence="3" id="KW-0479">Metal-binding</keyword>
<dbReference type="RefSeq" id="XP_051864201.1">
    <property type="nucleotide sequence ID" value="XM_052008241.1"/>
</dbReference>
<evidence type="ECO:0000256" key="4">
    <source>
        <dbReference type="ARBA" id="ARBA00022801"/>
    </source>
</evidence>
<dbReference type="GO" id="GO:0006154">
    <property type="term" value="P:adenosine catabolic process"/>
    <property type="evidence" value="ECO:0007669"/>
    <property type="project" value="TreeGrafter"/>
</dbReference>
<evidence type="ECO:0000256" key="3">
    <source>
        <dbReference type="ARBA" id="ARBA00022723"/>
    </source>
</evidence>
<dbReference type="InterPro" id="IPR032466">
    <property type="entry name" value="Metal_Hydrolase"/>
</dbReference>
<dbReference type="GeneID" id="127566230"/>
<dbReference type="Gene3D" id="3.20.20.140">
    <property type="entry name" value="Metal-dependent hydrolases"/>
    <property type="match status" value="1"/>
</dbReference>
<evidence type="ECO:0000259" key="8">
    <source>
        <dbReference type="Pfam" id="PF00962"/>
    </source>
</evidence>
<dbReference type="PANTHER" id="PTHR11409">
    <property type="entry name" value="ADENOSINE DEAMINASE"/>
    <property type="match status" value="1"/>
</dbReference>
<dbReference type="GO" id="GO:0009117">
    <property type="term" value="P:nucleotide metabolic process"/>
    <property type="evidence" value="ECO:0007669"/>
    <property type="project" value="UniProtKB-KW"/>
</dbReference>
<dbReference type="InterPro" id="IPR006330">
    <property type="entry name" value="Ado/ade_deaminase"/>
</dbReference>
<dbReference type="GO" id="GO:0004000">
    <property type="term" value="F:adenosine deaminase activity"/>
    <property type="evidence" value="ECO:0007669"/>
    <property type="project" value="TreeGrafter"/>
</dbReference>
<reference evidence="10" key="1">
    <citation type="submission" date="2025-08" db="UniProtKB">
        <authorList>
            <consortium name="RefSeq"/>
        </authorList>
    </citation>
    <scope>IDENTIFICATION</scope>
    <source>
        <strain evidence="10">15112-1751.03</strain>
        <tissue evidence="10">Whole Adult</tissue>
    </source>
</reference>
<comment type="catalytic activity">
    <reaction evidence="7">
        <text>N(6)-methyl-AMP + H2O + H(+) = IMP + methylamine</text>
        <dbReference type="Rhea" id="RHEA:16001"/>
        <dbReference type="ChEBI" id="CHEBI:15377"/>
        <dbReference type="ChEBI" id="CHEBI:15378"/>
        <dbReference type="ChEBI" id="CHEBI:58053"/>
        <dbReference type="ChEBI" id="CHEBI:59338"/>
        <dbReference type="ChEBI" id="CHEBI:144842"/>
    </reaction>
    <physiologicalReaction direction="left-to-right" evidence="7">
        <dbReference type="Rhea" id="RHEA:16002"/>
    </physiologicalReaction>
</comment>
<proteinExistence type="inferred from homology"/>
<dbReference type="OrthoDB" id="272271at2759"/>
<accession>A0A9C6TAD1</accession>
<evidence type="ECO:0000256" key="2">
    <source>
        <dbReference type="ARBA" id="ARBA00006676"/>
    </source>
</evidence>
<evidence type="ECO:0000313" key="10">
    <source>
        <dbReference type="RefSeq" id="XP_051864201.1"/>
    </source>
</evidence>
<evidence type="ECO:0000313" key="9">
    <source>
        <dbReference type="Proteomes" id="UP000515160"/>
    </source>
</evidence>
<name>A0A9C6TAD1_DROAB</name>
<feature type="domain" description="Adenosine deaminase" evidence="8">
    <location>
        <begin position="9"/>
        <end position="329"/>
    </location>
</feature>
<evidence type="ECO:0000256" key="1">
    <source>
        <dbReference type="ARBA" id="ARBA00001947"/>
    </source>
</evidence>
<dbReference type="GO" id="GO:0046872">
    <property type="term" value="F:metal ion binding"/>
    <property type="evidence" value="ECO:0007669"/>
    <property type="project" value="UniProtKB-KW"/>
</dbReference>
<evidence type="ECO:0000256" key="5">
    <source>
        <dbReference type="ARBA" id="ARBA00022833"/>
    </source>
</evidence>
<dbReference type="Proteomes" id="UP000515160">
    <property type="component" value="Chromosome 2R"/>
</dbReference>
<comment type="cofactor">
    <cofactor evidence="1">
        <name>Zn(2+)</name>
        <dbReference type="ChEBI" id="CHEBI:29105"/>
    </cofactor>
</comment>
<dbReference type="AlphaFoldDB" id="A0A9C6TAD1"/>
<keyword evidence="6" id="KW-0546">Nucleotide metabolism</keyword>
<keyword evidence="4" id="KW-0378">Hydrolase</keyword>
<dbReference type="PANTHER" id="PTHR11409:SF42">
    <property type="entry name" value="ADENOSINE DEAMINASE-LIKE PROTEIN"/>
    <property type="match status" value="1"/>
</dbReference>
<keyword evidence="9" id="KW-1185">Reference proteome</keyword>
<evidence type="ECO:0000256" key="6">
    <source>
        <dbReference type="ARBA" id="ARBA00023080"/>
    </source>
</evidence>
<dbReference type="InterPro" id="IPR001365">
    <property type="entry name" value="A_deaminase_dom"/>
</dbReference>
<sequence length="336" mass="37540">MIKFLQGLPKVELHAHLNGSLNIDSIKELAENVYGQQSDEFASMCERFITFKKGSNLNDCFQKFAFVHELTSTRKGLERATELTIRDFAKDNVMYLELRTTPKSNDNMTRRAYLEVVMAAIEKATTEHAITVKLLPSINRGEPLEVAEETVALAIELGQKEPELIAGIDFSGDPNQGKFSDFAPVLEKARQHGLKLAIHCAEIDNPSEIREMLMFGMSRCGHGTFLGNSGFAHMKEQNIPIECCLSSNVKTGTVSSFGSHHLKQLFLADAPKVLCTDDCGVFDSTLSEEFVLASETFGLTRSQCIDLTMEAVQHSFASPEEKLKMKMRLYAFTRRQ</sequence>
<dbReference type="Pfam" id="PF00962">
    <property type="entry name" value="A_deaminase"/>
    <property type="match status" value="1"/>
</dbReference>
<gene>
    <name evidence="10" type="primary">LOC127566230</name>
</gene>
<comment type="similarity">
    <text evidence="2">Belongs to the metallo-dependent hydrolases superfamily. Adenosine and AMP deaminases family.</text>
</comment>
<evidence type="ECO:0000256" key="7">
    <source>
        <dbReference type="ARBA" id="ARBA00048787"/>
    </source>
</evidence>
<dbReference type="GO" id="GO:0046103">
    <property type="term" value="P:inosine biosynthetic process"/>
    <property type="evidence" value="ECO:0007669"/>
    <property type="project" value="TreeGrafter"/>
</dbReference>
<dbReference type="SUPFAM" id="SSF51556">
    <property type="entry name" value="Metallo-dependent hydrolases"/>
    <property type="match status" value="1"/>
</dbReference>
<organism evidence="9 10">
    <name type="scientific">Drosophila albomicans</name>
    <name type="common">Fruit fly</name>
    <dbReference type="NCBI Taxonomy" id="7291"/>
    <lineage>
        <taxon>Eukaryota</taxon>
        <taxon>Metazoa</taxon>
        <taxon>Ecdysozoa</taxon>
        <taxon>Arthropoda</taxon>
        <taxon>Hexapoda</taxon>
        <taxon>Insecta</taxon>
        <taxon>Pterygota</taxon>
        <taxon>Neoptera</taxon>
        <taxon>Endopterygota</taxon>
        <taxon>Diptera</taxon>
        <taxon>Brachycera</taxon>
        <taxon>Muscomorpha</taxon>
        <taxon>Ephydroidea</taxon>
        <taxon>Drosophilidae</taxon>
        <taxon>Drosophila</taxon>
    </lineage>
</organism>
<dbReference type="CTD" id="100"/>
<protein>
    <submittedName>
        <fullName evidence="10">Adenosine deaminase-like protein</fullName>
    </submittedName>
</protein>
<dbReference type="CDD" id="cd00443">
    <property type="entry name" value="ADA_AMPD"/>
    <property type="match status" value="1"/>
</dbReference>
<keyword evidence="5" id="KW-0862">Zinc</keyword>